<evidence type="ECO:0000259" key="2">
    <source>
        <dbReference type="Pfam" id="PF01370"/>
    </source>
</evidence>
<dbReference type="Pfam" id="PF01370">
    <property type="entry name" value="Epimerase"/>
    <property type="match status" value="1"/>
</dbReference>
<dbReference type="InterPro" id="IPR001509">
    <property type="entry name" value="Epimerase_deHydtase"/>
</dbReference>
<gene>
    <name evidence="3" type="ORF">WSI_02985</name>
</gene>
<evidence type="ECO:0000256" key="1">
    <source>
        <dbReference type="ARBA" id="ARBA00023027"/>
    </source>
</evidence>
<keyword evidence="4" id="KW-1185">Reference proteome</keyword>
<dbReference type="InterPro" id="IPR036291">
    <property type="entry name" value="NAD(P)-bd_dom_sf"/>
</dbReference>
<dbReference type="Gene3D" id="3.40.50.720">
    <property type="entry name" value="NAD(P)-binding Rossmann-like Domain"/>
    <property type="match status" value="1"/>
</dbReference>
<dbReference type="GeneID" id="93076964"/>
<proteinExistence type="predicted"/>
<keyword evidence="1" id="KW-0520">NAD</keyword>
<protein>
    <submittedName>
        <fullName evidence="3">Nucleoside-diphosphate-sugar epimerase protein</fullName>
    </submittedName>
</protein>
<organism evidence="3 4">
    <name type="scientific">Candidatus Liberibacter asiaticus str. gxpsy</name>
    <dbReference type="NCBI Taxonomy" id="1174529"/>
    <lineage>
        <taxon>Bacteria</taxon>
        <taxon>Pseudomonadati</taxon>
        <taxon>Pseudomonadota</taxon>
        <taxon>Alphaproteobacteria</taxon>
        <taxon>Hyphomicrobiales</taxon>
        <taxon>Rhizobiaceae</taxon>
        <taxon>Liberibacter</taxon>
    </lineage>
</organism>
<dbReference type="Proteomes" id="UP000011820">
    <property type="component" value="Chromosome"/>
</dbReference>
<dbReference type="SUPFAM" id="SSF51735">
    <property type="entry name" value="NAD(P)-binding Rossmann-fold domains"/>
    <property type="match status" value="1"/>
</dbReference>
<feature type="domain" description="NAD-dependent epimerase/dehydratase" evidence="2">
    <location>
        <begin position="101"/>
        <end position="210"/>
    </location>
</feature>
<dbReference type="RefSeq" id="WP_015452564.1">
    <property type="nucleotide sequence ID" value="NC_020549.1"/>
</dbReference>
<evidence type="ECO:0000313" key="4">
    <source>
        <dbReference type="Proteomes" id="UP000011820"/>
    </source>
</evidence>
<accession>A0ABM5NGG6</accession>
<dbReference type="PANTHER" id="PTHR43574">
    <property type="entry name" value="EPIMERASE-RELATED"/>
    <property type="match status" value="1"/>
</dbReference>
<evidence type="ECO:0000313" key="3">
    <source>
        <dbReference type="EMBL" id="AGH16967.1"/>
    </source>
</evidence>
<dbReference type="EMBL" id="CP004005">
    <property type="protein sequence ID" value="AGH16967.1"/>
    <property type="molecule type" value="Genomic_DNA"/>
</dbReference>
<name>A0ABM5NGG6_LIBAS</name>
<sequence>MHLMIFGAGYTGKFIADAALKVGVYTCGTTRSVSNLLTLKHKGISPFLFADQKINNLLREKLYFTTHIVQCIKPSSEGDPCIISMSKDFYKFMPHVKWIGYLSSTSIYGNREGQWVDEHSFVHPISCVATQRFNAEKEWLAITKKLNIKLAVLRLSGIYGPKRNPFIKIRQKNSLRLVKKNQVFNRIRVEDVARCVIFLMTHHLGGIFNLSDDEPAPPQNVIMEAASLMKITPPLEQCFDTANISPFTRFFYADNKRISNAKIKSLGFQLLYPNYRISLKQLWKEIENL</sequence>
<reference evidence="3 4" key="1">
    <citation type="journal article" date="2013" name="Genome Announc.">
        <title>Complete Genome Sequence of a Chinese Strain of 'Candidatus Liberibacter asiaticus'.</title>
        <authorList>
            <person name="Lin H."/>
            <person name="Han C.S."/>
            <person name="Liu B."/>
            <person name="Lou B."/>
            <person name="Bai X."/>
            <person name="Deng C."/>
            <person name="Civerolo E.L."/>
            <person name="Gupta G."/>
        </authorList>
    </citation>
    <scope>NUCLEOTIDE SEQUENCE [LARGE SCALE GENOMIC DNA]</scope>
    <source>
        <strain evidence="4">gxpsy</strain>
    </source>
</reference>